<evidence type="ECO:0000313" key="9">
    <source>
        <dbReference type="Proteomes" id="UP001597307"/>
    </source>
</evidence>
<dbReference type="InterPro" id="IPR001764">
    <property type="entry name" value="Glyco_hydro_3_N"/>
</dbReference>
<dbReference type="PROSITE" id="PS51257">
    <property type="entry name" value="PROKAR_LIPOPROTEIN"/>
    <property type="match status" value="1"/>
</dbReference>
<comment type="catalytic activity">
    <reaction evidence="1">
        <text>Hydrolysis of terminal non-reducing N-acetyl-D-hexosamine residues in N-acetyl-beta-D-hexosaminides.</text>
        <dbReference type="EC" id="3.2.1.52"/>
    </reaction>
</comment>
<evidence type="ECO:0000256" key="1">
    <source>
        <dbReference type="ARBA" id="ARBA00001231"/>
    </source>
</evidence>
<dbReference type="EMBL" id="JBHUGA010000004">
    <property type="protein sequence ID" value="MFD1845271.1"/>
    <property type="molecule type" value="Genomic_DNA"/>
</dbReference>
<evidence type="ECO:0000256" key="6">
    <source>
        <dbReference type="SAM" id="MobiDB-lite"/>
    </source>
</evidence>
<dbReference type="InterPro" id="IPR017853">
    <property type="entry name" value="GH"/>
</dbReference>
<dbReference type="SUPFAM" id="SSF51445">
    <property type="entry name" value="(Trans)glycosidases"/>
    <property type="match status" value="1"/>
</dbReference>
<gene>
    <name evidence="8" type="ORF">ACFSFX_01500</name>
</gene>
<dbReference type="Gene3D" id="3.20.20.300">
    <property type="entry name" value="Glycoside hydrolase, family 3, N-terminal domain"/>
    <property type="match status" value="1"/>
</dbReference>
<dbReference type="InterPro" id="IPR050226">
    <property type="entry name" value="NagZ_Beta-hexosaminidase"/>
</dbReference>
<accession>A0ABW4Q1R5</accession>
<feature type="compositionally biased region" description="Low complexity" evidence="6">
    <location>
        <begin position="38"/>
        <end position="62"/>
    </location>
</feature>
<feature type="region of interest" description="Disordered" evidence="6">
    <location>
        <begin position="38"/>
        <end position="74"/>
    </location>
</feature>
<evidence type="ECO:0000256" key="2">
    <source>
        <dbReference type="ARBA" id="ARBA00005336"/>
    </source>
</evidence>
<evidence type="ECO:0000256" key="3">
    <source>
        <dbReference type="ARBA" id="ARBA00012663"/>
    </source>
</evidence>
<organism evidence="8 9">
    <name type="scientific">Arthrobacter flavus</name>
    <dbReference type="NCBI Taxonomy" id="95172"/>
    <lineage>
        <taxon>Bacteria</taxon>
        <taxon>Bacillati</taxon>
        <taxon>Actinomycetota</taxon>
        <taxon>Actinomycetes</taxon>
        <taxon>Micrococcales</taxon>
        <taxon>Micrococcaceae</taxon>
        <taxon>Arthrobacter</taxon>
    </lineage>
</organism>
<keyword evidence="5" id="KW-0326">Glycosidase</keyword>
<sequence>MKSAARRANTEIQPRRRGLRQTGLAVLTLLLVAACTPAGTSTGSPSPESRPTSSSAEPTATTNPGLPWGPSAENYDDAETAVAAMSTEERAGQVMVGFYAGTDPAGQQQAIRDLHLAGSIIMGDNVPLAGDGTVDADAMAAVTSGLAEAVAADGRTWPAVISVDQEGGQVARLGAPLTGWPTPMTYGAAGDPALLGTSMTAMNSELAGLGFTMNHAPSVDVTTGASDPTIGARAYSDDPALAGDLGSAAVTGLLDSGVLPSVKHFPGHGSVPADSHLELPVQTASLEELETRDWVPFKAAADSGAPVMMMGHIAVDALDPGVPSSVSAPNYAALRGLGFDGVIVTDALNMAAVEELYPGGQSAPRALAAGADLLLMPTDSYAAHAALVAAVDDGSLPDERLAEAATRVIALMLWQAELAAEAEPAEPGEQAEASGVASAAAITVLTGQCDGDLLNGTASIVGGTEVDAQRFTEAAEASGVTVGPGGTTVSLVGAGGNGAAPADVAIALDAPWWLEAVDAPVKVAAYGNTPGAFAAVLAVLTGAAPAPGQLPVDAAGYDAGTGCPRG</sequence>
<comment type="similarity">
    <text evidence="2">Belongs to the glycosyl hydrolase 3 family.</text>
</comment>
<dbReference type="InterPro" id="IPR036962">
    <property type="entry name" value="Glyco_hydro_3_N_sf"/>
</dbReference>
<dbReference type="Pfam" id="PF00933">
    <property type="entry name" value="Glyco_hydro_3"/>
    <property type="match status" value="1"/>
</dbReference>
<dbReference type="GO" id="GO:0016787">
    <property type="term" value="F:hydrolase activity"/>
    <property type="evidence" value="ECO:0007669"/>
    <property type="project" value="UniProtKB-KW"/>
</dbReference>
<protein>
    <recommendedName>
        <fullName evidence="3">beta-N-acetylhexosaminidase</fullName>
        <ecNumber evidence="3">3.2.1.52</ecNumber>
    </recommendedName>
</protein>
<dbReference type="EC" id="3.2.1.52" evidence="3"/>
<dbReference type="Proteomes" id="UP001597307">
    <property type="component" value="Unassembled WGS sequence"/>
</dbReference>
<evidence type="ECO:0000256" key="4">
    <source>
        <dbReference type="ARBA" id="ARBA00022801"/>
    </source>
</evidence>
<keyword evidence="4 8" id="KW-0378">Hydrolase</keyword>
<reference evidence="9" key="1">
    <citation type="journal article" date="2019" name="Int. J. Syst. Evol. Microbiol.">
        <title>The Global Catalogue of Microorganisms (GCM) 10K type strain sequencing project: providing services to taxonomists for standard genome sequencing and annotation.</title>
        <authorList>
            <consortium name="The Broad Institute Genomics Platform"/>
            <consortium name="The Broad Institute Genome Sequencing Center for Infectious Disease"/>
            <person name="Wu L."/>
            <person name="Ma J."/>
        </authorList>
    </citation>
    <scope>NUCLEOTIDE SEQUENCE [LARGE SCALE GENOMIC DNA]</scope>
    <source>
        <strain evidence="9">JCM 11496</strain>
    </source>
</reference>
<evidence type="ECO:0000313" key="8">
    <source>
        <dbReference type="EMBL" id="MFD1845271.1"/>
    </source>
</evidence>
<evidence type="ECO:0000256" key="5">
    <source>
        <dbReference type="ARBA" id="ARBA00023295"/>
    </source>
</evidence>
<dbReference type="RefSeq" id="WP_343877315.1">
    <property type="nucleotide sequence ID" value="NZ_BAAAIJ010000004.1"/>
</dbReference>
<name>A0ABW4Q1R5_9MICC</name>
<comment type="caution">
    <text evidence="8">The sequence shown here is derived from an EMBL/GenBank/DDBJ whole genome shotgun (WGS) entry which is preliminary data.</text>
</comment>
<keyword evidence="9" id="KW-1185">Reference proteome</keyword>
<dbReference type="PANTHER" id="PTHR30480:SF13">
    <property type="entry name" value="BETA-HEXOSAMINIDASE"/>
    <property type="match status" value="1"/>
</dbReference>
<feature type="domain" description="Glycoside hydrolase family 3 N-terminal" evidence="7">
    <location>
        <begin position="105"/>
        <end position="410"/>
    </location>
</feature>
<proteinExistence type="inferred from homology"/>
<dbReference type="PANTHER" id="PTHR30480">
    <property type="entry name" value="BETA-HEXOSAMINIDASE-RELATED"/>
    <property type="match status" value="1"/>
</dbReference>
<evidence type="ECO:0000259" key="7">
    <source>
        <dbReference type="Pfam" id="PF00933"/>
    </source>
</evidence>